<evidence type="ECO:0000256" key="2">
    <source>
        <dbReference type="ARBA" id="ARBA00022679"/>
    </source>
</evidence>
<dbReference type="OrthoDB" id="9801052at2"/>
<dbReference type="InterPro" id="IPR050103">
    <property type="entry name" value="Class-III_PLP-dep_AT"/>
</dbReference>
<dbReference type="PIRSF" id="PIRSF000521">
    <property type="entry name" value="Transaminase_4ab_Lys_Orn"/>
    <property type="match status" value="1"/>
</dbReference>
<keyword evidence="2 4" id="KW-0808">Transferase</keyword>
<dbReference type="RefSeq" id="WP_095618545.1">
    <property type="nucleotide sequence ID" value="NZ_NSKD01000009.1"/>
</dbReference>
<sequence length="402" mass="43321">MSDSSVSRATFDEVMVPTYAPGDVIPVNGEGARVWDQEGKEYIDLAGGIAVTALGHSHPGVMAALQEQAAKIWHVSNVMTNEPALKLGQYLCENTFAEKAFFANSGAEANEAAFKLARRYSWDHHGDGRHEIIAFDGSFHGRTLFTVAVGGQPKYLDGFRPGPEGVRHATFNDAASVKEQISDRTCAIVVEPVQGEGGVRPADYGFLRELRRICDDNGLLLIFDEVQCGVGRTGRLYAYQDYHVEPDILTTAKALGNGFPISAMLTRADIAASFTVGTHGTTYGGNPLACAVARRVLELVNTNEVLEGVAKRQQRLSDWLEAMAEETGLFRDVRGRGLLIGAELAAPYDENTKAFVSAALEAGVLVLVAGGTVLRFAPPLNIPMPDLDEALDRLEGAWKALS</sequence>
<dbReference type="UniPathway" id="UPA00068">
    <property type="reaction ID" value="UER00109"/>
</dbReference>
<dbReference type="InterPro" id="IPR049704">
    <property type="entry name" value="Aminotrans_3_PPA_site"/>
</dbReference>
<comment type="catalytic activity">
    <reaction evidence="4">
        <text>N(2)-acetyl-L-ornithine + 2-oxoglutarate = N-acetyl-L-glutamate 5-semialdehyde + L-glutamate</text>
        <dbReference type="Rhea" id="RHEA:18049"/>
        <dbReference type="ChEBI" id="CHEBI:16810"/>
        <dbReference type="ChEBI" id="CHEBI:29123"/>
        <dbReference type="ChEBI" id="CHEBI:29985"/>
        <dbReference type="ChEBI" id="CHEBI:57805"/>
        <dbReference type="EC" id="2.6.1.11"/>
    </reaction>
</comment>
<comment type="miscellaneous">
    <text evidence="4">May also have succinyldiaminopimelate aminotransferase activity, thus carrying out the corresponding step in lysine biosynthesis.</text>
</comment>
<dbReference type="PROSITE" id="PS00600">
    <property type="entry name" value="AA_TRANSFER_CLASS_3"/>
    <property type="match status" value="1"/>
</dbReference>
<dbReference type="GO" id="GO:0003992">
    <property type="term" value="F:N2-acetyl-L-ornithine:2-oxoglutarate 5-aminotransferase activity"/>
    <property type="evidence" value="ECO:0007669"/>
    <property type="project" value="UniProtKB-UniRule"/>
</dbReference>
<reference evidence="5 6" key="1">
    <citation type="submission" date="2017-08" db="EMBL/GenBank/DDBJ databases">
        <title>Halovibrio sewagensis sp. nov., isolated from wastewater of high salinity.</title>
        <authorList>
            <person name="Dong X."/>
            <person name="Zhang G."/>
        </authorList>
    </citation>
    <scope>NUCLEOTIDE SEQUENCE [LARGE SCALE GENOMIC DNA]</scope>
    <source>
        <strain evidence="5 6">YL5-2</strain>
    </source>
</reference>
<comment type="cofactor">
    <cofactor evidence="4">
        <name>pyridoxal 5'-phosphate</name>
        <dbReference type="ChEBI" id="CHEBI:597326"/>
    </cofactor>
    <text evidence="4">Binds 1 pyridoxal phosphate per subunit.</text>
</comment>
<keyword evidence="6" id="KW-1185">Reference proteome</keyword>
<feature type="binding site" evidence="4">
    <location>
        <position position="282"/>
    </location>
    <ligand>
        <name>pyridoxal 5'-phosphate</name>
        <dbReference type="ChEBI" id="CHEBI:597326"/>
    </ligand>
</feature>
<dbReference type="InterPro" id="IPR004636">
    <property type="entry name" value="AcOrn/SuccOrn_fam"/>
</dbReference>
<evidence type="ECO:0000256" key="1">
    <source>
        <dbReference type="ARBA" id="ARBA00022576"/>
    </source>
</evidence>
<dbReference type="PANTHER" id="PTHR11986:SF113">
    <property type="entry name" value="SUCCINYLORNITHINE TRANSAMINASE"/>
    <property type="match status" value="1"/>
</dbReference>
<dbReference type="Proteomes" id="UP000218896">
    <property type="component" value="Unassembled WGS sequence"/>
</dbReference>
<feature type="binding site" evidence="4">
    <location>
        <position position="142"/>
    </location>
    <ligand>
        <name>N(2)-acetyl-L-ornithine</name>
        <dbReference type="ChEBI" id="CHEBI:57805"/>
    </ligand>
</feature>
<dbReference type="Gene3D" id="3.90.1150.10">
    <property type="entry name" value="Aspartate Aminotransferase, domain 1"/>
    <property type="match status" value="1"/>
</dbReference>
<comment type="caution">
    <text evidence="5">The sequence shown here is derived from an EMBL/GenBank/DDBJ whole genome shotgun (WGS) entry which is preliminary data.</text>
</comment>
<evidence type="ECO:0000313" key="6">
    <source>
        <dbReference type="Proteomes" id="UP000218896"/>
    </source>
</evidence>
<dbReference type="CDD" id="cd00610">
    <property type="entry name" value="OAT_like"/>
    <property type="match status" value="1"/>
</dbReference>
<keyword evidence="4" id="KW-0055">Arginine biosynthesis</keyword>
<feature type="binding site" evidence="4">
    <location>
        <position position="281"/>
    </location>
    <ligand>
        <name>N(2)-acetyl-L-ornithine</name>
        <dbReference type="ChEBI" id="CHEBI:57805"/>
    </ligand>
</feature>
<keyword evidence="4" id="KW-0028">Amino-acid biosynthesis</keyword>
<dbReference type="EMBL" id="NSKD01000009">
    <property type="protein sequence ID" value="PAU77746.1"/>
    <property type="molecule type" value="Genomic_DNA"/>
</dbReference>
<dbReference type="GO" id="GO:0042802">
    <property type="term" value="F:identical protein binding"/>
    <property type="evidence" value="ECO:0007669"/>
    <property type="project" value="TreeGrafter"/>
</dbReference>
<feature type="binding site" evidence="4">
    <location>
        <position position="139"/>
    </location>
    <ligand>
        <name>pyridoxal 5'-phosphate</name>
        <dbReference type="ChEBI" id="CHEBI:597326"/>
    </ligand>
</feature>
<evidence type="ECO:0000256" key="4">
    <source>
        <dbReference type="HAMAP-Rule" id="MF_01107"/>
    </source>
</evidence>
<dbReference type="InterPro" id="IPR015424">
    <property type="entry name" value="PyrdxlP-dep_Trfase"/>
</dbReference>
<organism evidence="5 6">
    <name type="scientific">Halovibrio salipaludis</name>
    <dbReference type="NCBI Taxonomy" id="2032626"/>
    <lineage>
        <taxon>Bacteria</taxon>
        <taxon>Pseudomonadati</taxon>
        <taxon>Pseudomonadota</taxon>
        <taxon>Gammaproteobacteria</taxon>
        <taxon>Oceanospirillales</taxon>
        <taxon>Halomonadaceae</taxon>
        <taxon>Halovibrio</taxon>
    </lineage>
</organism>
<dbReference type="InterPro" id="IPR015421">
    <property type="entry name" value="PyrdxlP-dep_Trfase_major"/>
</dbReference>
<dbReference type="NCBIfam" id="TIGR00707">
    <property type="entry name" value="argD"/>
    <property type="match status" value="1"/>
</dbReference>
<dbReference type="Pfam" id="PF00202">
    <property type="entry name" value="Aminotran_3"/>
    <property type="match status" value="1"/>
</dbReference>
<dbReference type="NCBIfam" id="NF003468">
    <property type="entry name" value="PRK05093.1"/>
    <property type="match status" value="1"/>
</dbReference>
<feature type="binding site" evidence="4">
    <location>
        <begin position="224"/>
        <end position="227"/>
    </location>
    <ligand>
        <name>pyridoxal 5'-phosphate</name>
        <dbReference type="ChEBI" id="CHEBI:597326"/>
    </ligand>
</feature>
<dbReference type="GO" id="GO:0006526">
    <property type="term" value="P:L-arginine biosynthetic process"/>
    <property type="evidence" value="ECO:0007669"/>
    <property type="project" value="UniProtKB-UniRule"/>
</dbReference>
<dbReference type="SUPFAM" id="SSF53383">
    <property type="entry name" value="PLP-dependent transferases"/>
    <property type="match status" value="1"/>
</dbReference>
<dbReference type="InterPro" id="IPR017652">
    <property type="entry name" value="Ac/SucOrn_transaminase_bac"/>
</dbReference>
<dbReference type="GO" id="GO:0030170">
    <property type="term" value="F:pyridoxal phosphate binding"/>
    <property type="evidence" value="ECO:0007669"/>
    <property type="project" value="InterPro"/>
</dbReference>
<name>A0A2A2EX60_9GAMM</name>
<keyword evidence="1 4" id="KW-0032">Aminotransferase</keyword>
<comment type="subunit">
    <text evidence="4">Homodimer.</text>
</comment>
<evidence type="ECO:0000313" key="5">
    <source>
        <dbReference type="EMBL" id="PAU77746.1"/>
    </source>
</evidence>
<comment type="similarity">
    <text evidence="4">Belongs to the class-III pyridoxal-phosphate-dependent aminotransferase family. ArgD subfamily.</text>
</comment>
<dbReference type="GO" id="GO:0005737">
    <property type="term" value="C:cytoplasm"/>
    <property type="evidence" value="ECO:0007669"/>
    <property type="project" value="UniProtKB-SubCell"/>
</dbReference>
<dbReference type="InterPro" id="IPR005814">
    <property type="entry name" value="Aminotrans_3"/>
</dbReference>
<dbReference type="AlphaFoldDB" id="A0A2A2EX60"/>
<gene>
    <name evidence="4" type="primary">argD</name>
    <name evidence="5" type="ORF">CK501_14925</name>
</gene>
<comment type="pathway">
    <text evidence="4">Amino-acid biosynthesis; L-arginine biosynthesis; N(2)-acetyl-L-ornithine from L-glutamate: step 4/4.</text>
</comment>
<keyword evidence="4" id="KW-0963">Cytoplasm</keyword>
<protein>
    <recommendedName>
        <fullName evidence="4">Acetylornithine aminotransferase</fullName>
        <shortName evidence="4">ACOAT</shortName>
        <ecNumber evidence="4">2.6.1.11</ecNumber>
    </recommendedName>
</protein>
<dbReference type="PANTHER" id="PTHR11986">
    <property type="entry name" value="AMINOTRANSFERASE CLASS III"/>
    <property type="match status" value="1"/>
</dbReference>
<dbReference type="NCBIfam" id="TIGR03246">
    <property type="entry name" value="arg_catab_astC"/>
    <property type="match status" value="1"/>
</dbReference>
<dbReference type="InterPro" id="IPR015422">
    <property type="entry name" value="PyrdxlP-dep_Trfase_small"/>
</dbReference>
<accession>A0A2A2EX60</accession>
<comment type="subcellular location">
    <subcellularLocation>
        <location evidence="4">Cytoplasm</location>
    </subcellularLocation>
</comment>
<feature type="binding site" evidence="4">
    <location>
        <begin position="106"/>
        <end position="107"/>
    </location>
    <ligand>
        <name>pyridoxal 5'-phosphate</name>
        <dbReference type="ChEBI" id="CHEBI:597326"/>
    </ligand>
</feature>
<dbReference type="EC" id="2.6.1.11" evidence="4"/>
<dbReference type="HAMAP" id="MF_01107">
    <property type="entry name" value="ArgD_aminotrans_3"/>
    <property type="match status" value="1"/>
</dbReference>
<dbReference type="NCBIfam" id="NF002325">
    <property type="entry name" value="PRK01278.1"/>
    <property type="match status" value="1"/>
</dbReference>
<dbReference type="Gene3D" id="3.40.640.10">
    <property type="entry name" value="Type I PLP-dependent aspartate aminotransferase-like (Major domain)"/>
    <property type="match status" value="1"/>
</dbReference>
<dbReference type="FunFam" id="3.40.640.10:FF:000004">
    <property type="entry name" value="Acetylornithine aminotransferase"/>
    <property type="match status" value="1"/>
</dbReference>
<proteinExistence type="inferred from homology"/>
<keyword evidence="3 4" id="KW-0663">Pyridoxal phosphate</keyword>
<feature type="modified residue" description="N6-(pyridoxal phosphate)lysine" evidence="4">
    <location>
        <position position="253"/>
    </location>
</feature>
<evidence type="ECO:0000256" key="3">
    <source>
        <dbReference type="ARBA" id="ARBA00022898"/>
    </source>
</evidence>